<comment type="similarity">
    <text evidence="2">Belongs to the outer membrane factor (OMF) (TC 1.B.17) family.</text>
</comment>
<reference evidence="9 10" key="1">
    <citation type="submission" date="2023-10" db="EMBL/GenBank/DDBJ databases">
        <title>Noviherbaspirillum sp. CPCC 100848 genome assembly.</title>
        <authorList>
            <person name="Li X.Y."/>
            <person name="Fang X.M."/>
        </authorList>
    </citation>
    <scope>NUCLEOTIDE SEQUENCE [LARGE SCALE GENOMIC DNA]</scope>
    <source>
        <strain evidence="9 10">CPCC 100848</strain>
    </source>
</reference>
<keyword evidence="10" id="KW-1185">Reference proteome</keyword>
<keyword evidence="7" id="KW-0998">Cell outer membrane</keyword>
<keyword evidence="6" id="KW-0472">Membrane</keyword>
<sequence>MRRFRSSSSLLCKLAVVAFMGGASAAHAAPPTLKDAVEAAWSRQPEARALHARLDEAAAKRGAASSLFPGAPSIGLSQRTDRFNQDRGEREIEAEIAVPLWMPGTRNAAQRLAAAETTQLDAKTLAARLKIAGEVREAYWQARFAQNDRDVALRKVSETGVLLEDVARRFKAGDLARADLNQAQVAERLARAMAAEAEARALRSQRLFTALTGLAQVPETGEALPDAGQVSSPHPLLAASNTAVEVGQARLAQASAERRDAPEVALGFVRERPAGGDGYDKSVRFAVRIPLATQARNAPRVTAANAELIEAQAALSLEHERLLAESDAAKSEFEQAKAIETLAQERFQLASETQGLYAKAFKLGELDLPTRLRSENDRFEAELALTRARLEVGRAISKLNQALGLIP</sequence>
<evidence type="ECO:0000256" key="5">
    <source>
        <dbReference type="ARBA" id="ARBA00022692"/>
    </source>
</evidence>
<organism evidence="9 10">
    <name type="scientific">Noviherbaspirillum album</name>
    <dbReference type="NCBI Taxonomy" id="3080276"/>
    <lineage>
        <taxon>Bacteria</taxon>
        <taxon>Pseudomonadati</taxon>
        <taxon>Pseudomonadota</taxon>
        <taxon>Betaproteobacteria</taxon>
        <taxon>Burkholderiales</taxon>
        <taxon>Oxalobacteraceae</taxon>
        <taxon>Noviherbaspirillum</taxon>
    </lineage>
</organism>
<evidence type="ECO:0000256" key="8">
    <source>
        <dbReference type="SAM" id="SignalP"/>
    </source>
</evidence>
<dbReference type="InterPro" id="IPR003423">
    <property type="entry name" value="OMP_efflux"/>
</dbReference>
<protein>
    <submittedName>
        <fullName evidence="9">TolC family protein</fullName>
    </submittedName>
</protein>
<gene>
    <name evidence="9" type="ORF">RY831_24045</name>
</gene>
<evidence type="ECO:0000256" key="7">
    <source>
        <dbReference type="ARBA" id="ARBA00023237"/>
    </source>
</evidence>
<keyword evidence="3" id="KW-0813">Transport</keyword>
<dbReference type="RefSeq" id="WP_326508916.1">
    <property type="nucleotide sequence ID" value="NZ_JAWIIV010000027.1"/>
</dbReference>
<feature type="chain" id="PRO_5046237137" evidence="8">
    <location>
        <begin position="29"/>
        <end position="407"/>
    </location>
</feature>
<dbReference type="SUPFAM" id="SSF56954">
    <property type="entry name" value="Outer membrane efflux proteins (OEP)"/>
    <property type="match status" value="1"/>
</dbReference>
<evidence type="ECO:0000256" key="4">
    <source>
        <dbReference type="ARBA" id="ARBA00022452"/>
    </source>
</evidence>
<evidence type="ECO:0000313" key="10">
    <source>
        <dbReference type="Proteomes" id="UP001352263"/>
    </source>
</evidence>
<keyword evidence="4" id="KW-1134">Transmembrane beta strand</keyword>
<comment type="subcellular location">
    <subcellularLocation>
        <location evidence="1">Cell outer membrane</location>
    </subcellularLocation>
</comment>
<keyword evidence="5" id="KW-0812">Transmembrane</keyword>
<dbReference type="PANTHER" id="PTHR30026:SF20">
    <property type="entry name" value="OUTER MEMBRANE PROTEIN TOLC"/>
    <property type="match status" value="1"/>
</dbReference>
<name>A0ABU6JEZ2_9BURK</name>
<feature type="signal peptide" evidence="8">
    <location>
        <begin position="1"/>
        <end position="28"/>
    </location>
</feature>
<evidence type="ECO:0000256" key="6">
    <source>
        <dbReference type="ARBA" id="ARBA00023136"/>
    </source>
</evidence>
<dbReference type="PANTHER" id="PTHR30026">
    <property type="entry name" value="OUTER MEMBRANE PROTEIN TOLC"/>
    <property type="match status" value="1"/>
</dbReference>
<evidence type="ECO:0000313" key="9">
    <source>
        <dbReference type="EMBL" id="MEC4722240.1"/>
    </source>
</evidence>
<dbReference type="Pfam" id="PF02321">
    <property type="entry name" value="OEP"/>
    <property type="match status" value="1"/>
</dbReference>
<dbReference type="Gene3D" id="1.20.1600.10">
    <property type="entry name" value="Outer membrane efflux proteins (OEP)"/>
    <property type="match status" value="1"/>
</dbReference>
<dbReference type="InterPro" id="IPR051906">
    <property type="entry name" value="TolC-like"/>
</dbReference>
<evidence type="ECO:0000256" key="3">
    <source>
        <dbReference type="ARBA" id="ARBA00022448"/>
    </source>
</evidence>
<keyword evidence="8" id="KW-0732">Signal</keyword>
<proteinExistence type="inferred from homology"/>
<evidence type="ECO:0000256" key="1">
    <source>
        <dbReference type="ARBA" id="ARBA00004442"/>
    </source>
</evidence>
<comment type="caution">
    <text evidence="9">The sequence shown here is derived from an EMBL/GenBank/DDBJ whole genome shotgun (WGS) entry which is preliminary data.</text>
</comment>
<dbReference type="EMBL" id="JAWIIV010000027">
    <property type="protein sequence ID" value="MEC4722240.1"/>
    <property type="molecule type" value="Genomic_DNA"/>
</dbReference>
<evidence type="ECO:0000256" key="2">
    <source>
        <dbReference type="ARBA" id="ARBA00007613"/>
    </source>
</evidence>
<dbReference type="Proteomes" id="UP001352263">
    <property type="component" value="Unassembled WGS sequence"/>
</dbReference>
<accession>A0ABU6JEZ2</accession>